<feature type="domain" description="7TM GPCR serpentine receptor class x (Srx)" evidence="2">
    <location>
        <begin position="13"/>
        <end position="267"/>
    </location>
</feature>
<dbReference type="CDD" id="cd00637">
    <property type="entry name" value="7tm_classA_rhodopsin-like"/>
    <property type="match status" value="1"/>
</dbReference>
<evidence type="ECO:0000313" key="3">
    <source>
        <dbReference type="EMBL" id="EFP05727.1"/>
    </source>
</evidence>
<evidence type="ECO:0000313" key="4">
    <source>
        <dbReference type="Proteomes" id="UP000008281"/>
    </source>
</evidence>
<accession>E3LPI5</accession>
<feature type="transmembrane region" description="Helical" evidence="1">
    <location>
        <begin position="125"/>
        <end position="142"/>
    </location>
</feature>
<protein>
    <submittedName>
        <fullName evidence="3">CRE-SRX-36 protein</fullName>
    </submittedName>
</protein>
<dbReference type="EMBL" id="DS268412">
    <property type="protein sequence ID" value="EFP05727.1"/>
    <property type="molecule type" value="Genomic_DNA"/>
</dbReference>
<sequence length="297" mass="33928">METHQLMGLTLVPVSLLGIICNWSVVFAVCKCNTLSHSFSLLTANQAVFNGIQCNLYFLYVAPMIILSVDINSLKQYSHVCGLILVICYDVSIQADFLITINRFLAVFLPVQYTTMFSKKRTKHMIAVSFFLSLFIVIVFFHAQHCHLHYDNKLWRFIFSESSVCLTYSYLGDFGKFILLCTLNGLLDTVTIWKVRSIRSQAKSQNLQRHLALEKKEMGFLKQTCGQAACGFIGMLIYQFGPIFTDNNVMGFLFQTFLWCLLHACEGSGEEKNGKIYILGFSDCSRWSSILKLDRHY</sequence>
<keyword evidence="4" id="KW-1185">Reference proteome</keyword>
<dbReference type="InterPro" id="IPR019430">
    <property type="entry name" value="7TM_GPCR_serpentine_rcpt_Srx"/>
</dbReference>
<dbReference type="OMA" id="ANENYAI"/>
<dbReference type="SUPFAM" id="SSF81321">
    <property type="entry name" value="Family A G protein-coupled receptor-like"/>
    <property type="match status" value="1"/>
</dbReference>
<dbReference type="eggNOG" id="ENOG502TJQR">
    <property type="taxonomic scope" value="Eukaryota"/>
</dbReference>
<organism evidence="4">
    <name type="scientific">Caenorhabditis remanei</name>
    <name type="common">Caenorhabditis vulgaris</name>
    <dbReference type="NCBI Taxonomy" id="31234"/>
    <lineage>
        <taxon>Eukaryota</taxon>
        <taxon>Metazoa</taxon>
        <taxon>Ecdysozoa</taxon>
        <taxon>Nematoda</taxon>
        <taxon>Chromadorea</taxon>
        <taxon>Rhabditida</taxon>
        <taxon>Rhabditina</taxon>
        <taxon>Rhabditomorpha</taxon>
        <taxon>Rhabditoidea</taxon>
        <taxon>Rhabditidae</taxon>
        <taxon>Peloderinae</taxon>
        <taxon>Caenorhabditis</taxon>
    </lineage>
</organism>
<feature type="transmembrane region" description="Helical" evidence="1">
    <location>
        <begin position="47"/>
        <end position="69"/>
    </location>
</feature>
<dbReference type="AlphaFoldDB" id="E3LPI5"/>
<dbReference type="PANTHER" id="PTHR23017:SF4">
    <property type="entry name" value="G-PROTEIN COUPLED RECEPTORS FAMILY 1 PROFILE DOMAIN-CONTAINING PROTEIN"/>
    <property type="match status" value="1"/>
</dbReference>
<proteinExistence type="predicted"/>
<keyword evidence="1" id="KW-1133">Transmembrane helix</keyword>
<dbReference type="Gene3D" id="1.20.1070.10">
    <property type="entry name" value="Rhodopsin 7-helix transmembrane proteins"/>
    <property type="match status" value="1"/>
</dbReference>
<dbReference type="Pfam" id="PF10328">
    <property type="entry name" value="7TM_GPCR_Srx"/>
    <property type="match status" value="1"/>
</dbReference>
<evidence type="ECO:0000259" key="2">
    <source>
        <dbReference type="Pfam" id="PF10328"/>
    </source>
</evidence>
<dbReference type="Proteomes" id="UP000008281">
    <property type="component" value="Unassembled WGS sequence"/>
</dbReference>
<dbReference type="InParanoid" id="E3LPI5"/>
<dbReference type="HOGENOM" id="CLU_059630_0_0_1"/>
<evidence type="ECO:0000256" key="1">
    <source>
        <dbReference type="SAM" id="Phobius"/>
    </source>
</evidence>
<feature type="transmembrane region" description="Helical" evidence="1">
    <location>
        <begin position="81"/>
        <end position="105"/>
    </location>
</feature>
<name>E3LPI5_CAERE</name>
<keyword evidence="1" id="KW-0472">Membrane</keyword>
<dbReference type="PANTHER" id="PTHR23017">
    <property type="entry name" value="SERPENTINE RECEPTOR, CLASS X"/>
    <property type="match status" value="1"/>
</dbReference>
<reference evidence="3" key="1">
    <citation type="submission" date="2007-07" db="EMBL/GenBank/DDBJ databases">
        <title>PCAP assembly of the Caenorhabditis remanei genome.</title>
        <authorList>
            <consortium name="The Caenorhabditis remanei Sequencing Consortium"/>
            <person name="Wilson R.K."/>
        </authorList>
    </citation>
    <scope>NUCLEOTIDE SEQUENCE [LARGE SCALE GENOMIC DNA]</scope>
    <source>
        <strain evidence="3">PB4641</strain>
    </source>
</reference>
<keyword evidence="1" id="KW-0812">Transmembrane</keyword>
<gene>
    <name evidence="3" type="primary">Cre-srx-36</name>
    <name evidence="3" type="ORF">CRE_26965</name>
</gene>
<dbReference type="OrthoDB" id="5825164at2759"/>